<reference evidence="3" key="1">
    <citation type="submission" date="2022-01" db="EMBL/GenBank/DDBJ databases">
        <title>Genome-Based Taxonomic Classification of the Phylum Actinobacteria.</title>
        <authorList>
            <person name="Gao Y."/>
        </authorList>
    </citation>
    <scope>NUCLEOTIDE SEQUENCE</scope>
    <source>
        <strain evidence="3">KLBMP 8922</strain>
    </source>
</reference>
<comment type="caution">
    <text evidence="3">The sequence shown here is derived from an EMBL/GenBank/DDBJ whole genome shotgun (WGS) entry which is preliminary data.</text>
</comment>
<name>A0AA41Q5C1_9ACTN</name>
<dbReference type="Pfam" id="PF13602">
    <property type="entry name" value="ADH_zinc_N_2"/>
    <property type="match status" value="1"/>
</dbReference>
<feature type="domain" description="Enoyl reductase (ER)" evidence="2">
    <location>
        <begin position="10"/>
        <end position="303"/>
    </location>
</feature>
<dbReference type="InterPro" id="IPR036291">
    <property type="entry name" value="NAD(P)-bd_dom_sf"/>
</dbReference>
<dbReference type="InterPro" id="IPR011032">
    <property type="entry name" value="GroES-like_sf"/>
</dbReference>
<gene>
    <name evidence="3" type="ORF">LZ495_32260</name>
</gene>
<keyword evidence="4" id="KW-1185">Reference proteome</keyword>
<dbReference type="PANTHER" id="PTHR44154">
    <property type="entry name" value="QUINONE OXIDOREDUCTASE"/>
    <property type="match status" value="1"/>
</dbReference>
<dbReference type="RefSeq" id="WP_235056514.1">
    <property type="nucleotide sequence ID" value="NZ_JAKFHA010000027.1"/>
</dbReference>
<dbReference type="Gene3D" id="3.40.50.720">
    <property type="entry name" value="NAD(P)-binding Rossmann-like Domain"/>
    <property type="match status" value="1"/>
</dbReference>
<accession>A0AA41Q5C1</accession>
<dbReference type="SUPFAM" id="SSF51735">
    <property type="entry name" value="NAD(P)-binding Rossmann-fold domains"/>
    <property type="match status" value="1"/>
</dbReference>
<dbReference type="GO" id="GO:0016491">
    <property type="term" value="F:oxidoreductase activity"/>
    <property type="evidence" value="ECO:0007669"/>
    <property type="project" value="InterPro"/>
</dbReference>
<evidence type="ECO:0000256" key="1">
    <source>
        <dbReference type="ARBA" id="ARBA00022857"/>
    </source>
</evidence>
<dbReference type="CDD" id="cd05289">
    <property type="entry name" value="MDR_like_2"/>
    <property type="match status" value="1"/>
</dbReference>
<dbReference type="Gene3D" id="3.90.180.10">
    <property type="entry name" value="Medium-chain alcohol dehydrogenases, catalytic domain"/>
    <property type="match status" value="1"/>
</dbReference>
<evidence type="ECO:0000313" key="3">
    <source>
        <dbReference type="EMBL" id="MCF2531865.1"/>
    </source>
</evidence>
<dbReference type="InterPro" id="IPR020843">
    <property type="entry name" value="ER"/>
</dbReference>
<dbReference type="SUPFAM" id="SSF50129">
    <property type="entry name" value="GroES-like"/>
    <property type="match status" value="1"/>
</dbReference>
<dbReference type="Pfam" id="PF08240">
    <property type="entry name" value="ADH_N"/>
    <property type="match status" value="1"/>
</dbReference>
<proteinExistence type="predicted"/>
<dbReference type="Proteomes" id="UP001165378">
    <property type="component" value="Unassembled WGS sequence"/>
</dbReference>
<sequence length="305" mass="30890">MKAVVLSEYGAPDVLRLAEVPDPVPGPGGIRVRIRAAGVQPADTMLRRGAAPPSMAVPLPVVPGNEFAGVVDQVGDGVTDFSIGSEVLGWSLLGSYAQAVAVPAEQVVAKPAAMAWDVAGVMSASGQTAHRALRELGVGPGDTVLVHAAAGGVGTVAVQLAIAWGASVVGTASEANHDYVRSLGAVPVVYGEGLADRVRAAAPQGVDAAFDAAGRGALDASVELVADRARIATIIDFEGAARLGVAGLRGGPGARSRERLGELVDLYEKGALRLHIAHRLPLAEAAAAHRIVENGHGRGKVVLVP</sequence>
<dbReference type="InterPro" id="IPR013154">
    <property type="entry name" value="ADH-like_N"/>
</dbReference>
<dbReference type="SMART" id="SM00829">
    <property type="entry name" value="PKS_ER"/>
    <property type="match status" value="1"/>
</dbReference>
<dbReference type="AlphaFoldDB" id="A0AA41Q5C1"/>
<dbReference type="InterPro" id="IPR051603">
    <property type="entry name" value="Zinc-ADH_QOR/CCCR"/>
</dbReference>
<evidence type="ECO:0000259" key="2">
    <source>
        <dbReference type="SMART" id="SM00829"/>
    </source>
</evidence>
<evidence type="ECO:0000313" key="4">
    <source>
        <dbReference type="Proteomes" id="UP001165378"/>
    </source>
</evidence>
<protein>
    <submittedName>
        <fullName evidence="3">NADP-dependent oxidoreductase</fullName>
    </submittedName>
</protein>
<keyword evidence="1" id="KW-0521">NADP</keyword>
<dbReference type="PANTHER" id="PTHR44154:SF1">
    <property type="entry name" value="QUINONE OXIDOREDUCTASE"/>
    <property type="match status" value="1"/>
</dbReference>
<dbReference type="EMBL" id="JAKFHA010000027">
    <property type="protein sequence ID" value="MCF2531865.1"/>
    <property type="molecule type" value="Genomic_DNA"/>
</dbReference>
<organism evidence="3 4">
    <name type="scientific">Yinghuangia soli</name>
    <dbReference type="NCBI Taxonomy" id="2908204"/>
    <lineage>
        <taxon>Bacteria</taxon>
        <taxon>Bacillati</taxon>
        <taxon>Actinomycetota</taxon>
        <taxon>Actinomycetes</taxon>
        <taxon>Kitasatosporales</taxon>
        <taxon>Streptomycetaceae</taxon>
        <taxon>Yinghuangia</taxon>
    </lineage>
</organism>